<feature type="compositionally biased region" description="Basic and acidic residues" evidence="1">
    <location>
        <begin position="174"/>
        <end position="185"/>
    </location>
</feature>
<name>C4GA49_9FIRM</name>
<comment type="caution">
    <text evidence="3">The sequence shown here is derived from an EMBL/GenBank/DDBJ whole genome shotgun (WGS) entry which is preliminary data.</text>
</comment>
<protein>
    <recommendedName>
        <fullName evidence="2">Zinc-ribbon domain-containing protein</fullName>
    </recommendedName>
</protein>
<feature type="domain" description="Zinc-ribbon" evidence="2">
    <location>
        <begin position="91"/>
        <end position="111"/>
    </location>
</feature>
<organism evidence="3 4">
    <name type="scientific">Shuttleworthella satelles DSM 14600</name>
    <dbReference type="NCBI Taxonomy" id="626523"/>
    <lineage>
        <taxon>Bacteria</taxon>
        <taxon>Bacillati</taxon>
        <taxon>Bacillota</taxon>
        <taxon>Clostridia</taxon>
        <taxon>Lachnospirales</taxon>
        <taxon>Lachnospiraceae</taxon>
        <taxon>Shuttleworthella</taxon>
    </lineage>
</organism>
<feature type="region of interest" description="Disordered" evidence="1">
    <location>
        <begin position="92"/>
        <end position="185"/>
    </location>
</feature>
<gene>
    <name evidence="3" type="ORF">GCWU000342_00862</name>
</gene>
<evidence type="ECO:0000256" key="1">
    <source>
        <dbReference type="SAM" id="MobiDB-lite"/>
    </source>
</evidence>
<dbReference type="Proteomes" id="UP000003494">
    <property type="component" value="Unassembled WGS sequence"/>
</dbReference>
<evidence type="ECO:0000313" key="4">
    <source>
        <dbReference type="Proteomes" id="UP000003494"/>
    </source>
</evidence>
<dbReference type="RefSeq" id="WP_006905884.1">
    <property type="nucleotide sequence ID" value="NZ_GG665866.1"/>
</dbReference>
<dbReference type="STRING" id="626523.GCWU000342_00862"/>
<evidence type="ECO:0000259" key="2">
    <source>
        <dbReference type="Pfam" id="PF13240"/>
    </source>
</evidence>
<reference evidence="3" key="1">
    <citation type="submission" date="2009-04" db="EMBL/GenBank/DDBJ databases">
        <authorList>
            <person name="Weinstock G."/>
            <person name="Sodergren E."/>
            <person name="Clifton S."/>
            <person name="Fulton L."/>
            <person name="Fulton B."/>
            <person name="Courtney L."/>
            <person name="Fronick C."/>
            <person name="Harrison M."/>
            <person name="Strong C."/>
            <person name="Farmer C."/>
            <person name="Delahaunty K."/>
            <person name="Markovic C."/>
            <person name="Hall O."/>
            <person name="Minx P."/>
            <person name="Tomlinson C."/>
            <person name="Mitreva M."/>
            <person name="Nelson J."/>
            <person name="Hou S."/>
            <person name="Wollam A."/>
            <person name="Pepin K.H."/>
            <person name="Johnson M."/>
            <person name="Bhonagiri V."/>
            <person name="Nash W.E."/>
            <person name="Warren W."/>
            <person name="Chinwalla A."/>
            <person name="Mardis E.R."/>
            <person name="Wilson R.K."/>
        </authorList>
    </citation>
    <scope>NUCLEOTIDE SEQUENCE [LARGE SCALE GENOMIC DNA]</scope>
    <source>
        <strain evidence="3">DSM 14600</strain>
    </source>
</reference>
<keyword evidence="4" id="KW-1185">Reference proteome</keyword>
<dbReference type="EMBL" id="ACIP02000001">
    <property type="protein sequence ID" value="EEP29496.1"/>
    <property type="molecule type" value="Genomic_DNA"/>
</dbReference>
<dbReference type="eggNOG" id="ENOG50333JK">
    <property type="taxonomic scope" value="Bacteria"/>
</dbReference>
<evidence type="ECO:0000313" key="3">
    <source>
        <dbReference type="EMBL" id="EEP29496.1"/>
    </source>
</evidence>
<dbReference type="HOGENOM" id="CLU_1460347_0_0_9"/>
<accession>C4GA49</accession>
<dbReference type="InterPro" id="IPR026870">
    <property type="entry name" value="Zinc_ribbon_dom"/>
</dbReference>
<feature type="compositionally biased region" description="Basic and acidic residues" evidence="1">
    <location>
        <begin position="138"/>
        <end position="151"/>
    </location>
</feature>
<dbReference type="Pfam" id="PF13240">
    <property type="entry name" value="Zn_Ribbon_1"/>
    <property type="match status" value="1"/>
</dbReference>
<dbReference type="AlphaFoldDB" id="C4GA49"/>
<sequence>MGLFDEITNTVVNAGQVVGDKVKTAVDVTKATYEVKDTERRLRDAYAELGRRYYQDHSDDPGEDFAEIEALLEKLEEKKETVEVLKRTQTCPTCGSSVSKESAYCPKCGEKMPVSHTEEGNAGEKSAPTAEPDAFVDEETKSAEPKIEESKQYAPEETPSEEKQDAPADEENSEDKPVEEFKYGE</sequence>
<proteinExistence type="predicted"/>